<dbReference type="Proteomes" id="UP000245124">
    <property type="component" value="Unassembled WGS sequence"/>
</dbReference>
<comment type="caution">
    <text evidence="1">The sequence shown here is derived from an EMBL/GenBank/DDBJ whole genome shotgun (WGS) entry which is preliminary data.</text>
</comment>
<dbReference type="AlphaFoldDB" id="A0A2R5FHR8"/>
<name>A0A2R5FHR8_NOSCO</name>
<evidence type="ECO:0000313" key="1">
    <source>
        <dbReference type="EMBL" id="GBG18216.1"/>
    </source>
</evidence>
<sequence>MPWYDVKLYAGDRLIVLATSSSLQRIEWVKLPRSEDTGISEESTIELS</sequence>
<accession>A0A2R5FHR8</accession>
<evidence type="ECO:0000313" key="2">
    <source>
        <dbReference type="Proteomes" id="UP000245124"/>
    </source>
</evidence>
<keyword evidence="2" id="KW-1185">Reference proteome</keyword>
<protein>
    <submittedName>
        <fullName evidence="1">TrkA domain-containing protein</fullName>
    </submittedName>
</protein>
<reference evidence="1 2" key="1">
    <citation type="submission" date="2017-06" db="EMBL/GenBank/DDBJ databases">
        <title>Genome sequencing of cyanobaciteial culture collection at National Institute for Environmental Studies (NIES).</title>
        <authorList>
            <person name="Hirose Y."/>
            <person name="Shimura Y."/>
            <person name="Fujisawa T."/>
            <person name="Nakamura Y."/>
            <person name="Kawachi M."/>
        </authorList>
    </citation>
    <scope>NUCLEOTIDE SEQUENCE [LARGE SCALE GENOMIC DNA]</scope>
    <source>
        <strain evidence="1 2">NIES-4072</strain>
    </source>
</reference>
<organism evidence="1 2">
    <name type="scientific">Nostoc commune NIES-4072</name>
    <dbReference type="NCBI Taxonomy" id="2005467"/>
    <lineage>
        <taxon>Bacteria</taxon>
        <taxon>Bacillati</taxon>
        <taxon>Cyanobacteriota</taxon>
        <taxon>Cyanophyceae</taxon>
        <taxon>Nostocales</taxon>
        <taxon>Nostocaceae</taxon>
        <taxon>Nostoc</taxon>
    </lineage>
</organism>
<proteinExistence type="predicted"/>
<gene>
    <name evidence="1" type="ORF">NIES4072_18800</name>
</gene>
<dbReference type="EMBL" id="BDUD01000001">
    <property type="protein sequence ID" value="GBG18216.1"/>
    <property type="molecule type" value="Genomic_DNA"/>
</dbReference>